<gene>
    <name evidence="7" type="ORF">EKE94_03545</name>
</gene>
<dbReference type="EMBL" id="RQXX01000001">
    <property type="protein sequence ID" value="RVV99761.1"/>
    <property type="molecule type" value="Genomic_DNA"/>
</dbReference>
<evidence type="ECO:0000313" key="8">
    <source>
        <dbReference type="Proteomes" id="UP000285908"/>
    </source>
</evidence>
<proteinExistence type="predicted"/>
<name>A0A438ALN2_9RHOB</name>
<protein>
    <submittedName>
        <fullName evidence="7">Monooxygenase</fullName>
    </submittedName>
</protein>
<dbReference type="PANTHER" id="PTHR13789">
    <property type="entry name" value="MONOOXYGENASE"/>
    <property type="match status" value="1"/>
</dbReference>
<evidence type="ECO:0000259" key="6">
    <source>
        <dbReference type="Pfam" id="PF01494"/>
    </source>
</evidence>
<evidence type="ECO:0000256" key="5">
    <source>
        <dbReference type="ARBA" id="ARBA00023033"/>
    </source>
</evidence>
<accession>A0A438ALN2</accession>
<dbReference type="InterPro" id="IPR036188">
    <property type="entry name" value="FAD/NAD-bd_sf"/>
</dbReference>
<keyword evidence="4" id="KW-0560">Oxidoreductase</keyword>
<dbReference type="PANTHER" id="PTHR13789:SF318">
    <property type="entry name" value="GERANYLGERANYL DIPHOSPHATE REDUCTASE"/>
    <property type="match status" value="1"/>
</dbReference>
<dbReference type="SUPFAM" id="SSF54373">
    <property type="entry name" value="FAD-linked reductases, C-terminal domain"/>
    <property type="match status" value="1"/>
</dbReference>
<dbReference type="Gene3D" id="3.50.50.60">
    <property type="entry name" value="FAD/NAD(P)-binding domain"/>
    <property type="match status" value="1"/>
</dbReference>
<evidence type="ECO:0000313" key="7">
    <source>
        <dbReference type="EMBL" id="RVV99761.1"/>
    </source>
</evidence>
<reference evidence="7 8" key="1">
    <citation type="submission" date="2018-11" db="EMBL/GenBank/DDBJ databases">
        <title>Mesobaculum littorinae gen. nov., sp. nov., isolated from Littorina scabra that represents a novel genus of the order Rhodobacteraceae.</title>
        <authorList>
            <person name="Li F."/>
        </authorList>
    </citation>
    <scope>NUCLEOTIDE SEQUENCE [LARGE SCALE GENOMIC DNA]</scope>
    <source>
        <strain evidence="7 8">M0103</strain>
    </source>
</reference>
<comment type="cofactor">
    <cofactor evidence="1">
        <name>FAD</name>
        <dbReference type="ChEBI" id="CHEBI:57692"/>
    </cofactor>
</comment>
<evidence type="ECO:0000256" key="4">
    <source>
        <dbReference type="ARBA" id="ARBA00023002"/>
    </source>
</evidence>
<organism evidence="7 8">
    <name type="scientific">Mesobaculum littorinae</name>
    <dbReference type="NCBI Taxonomy" id="2486419"/>
    <lineage>
        <taxon>Bacteria</taxon>
        <taxon>Pseudomonadati</taxon>
        <taxon>Pseudomonadota</taxon>
        <taxon>Alphaproteobacteria</taxon>
        <taxon>Rhodobacterales</taxon>
        <taxon>Roseobacteraceae</taxon>
        <taxon>Mesobaculum</taxon>
    </lineage>
</organism>
<dbReference type="InterPro" id="IPR002938">
    <property type="entry name" value="FAD-bd"/>
</dbReference>
<dbReference type="SUPFAM" id="SSF51905">
    <property type="entry name" value="FAD/NAD(P)-binding domain"/>
    <property type="match status" value="1"/>
</dbReference>
<sequence length="397" mass="41665">MNLQDRPVTILGAGIGGLAAATAFARRGARVSVIEAAPELSEVGAGLQISPNGMAVLDALGLGPAMRQSGIEAGDIALIDGPSGRGVAHLPLDPARAGGRPYLLMHRADLLEILARAARDAGCQIRLGTRVEAVSEGPAGVTLDLSDGREIVDFLIGADGVKSRVRPVLNGDDAPFFTGQVAWRALVPGGDMPARAEVHMGPGRHLVRYPLRGGTLTNIVAVEERSTWAEEGWHHPDDPAVLQRAFAGFGGDVRAQLAQVPEVRIWGLFRHPVARNWHGGQIALLGDAAHPTLPFLAQGANLALEDAWVLAQAMDSLPRAGALEAYQSARRPRVARAIATANGNARNYHLRNPLLRRGAHLGLGALSSAAPGLLVGRFDWLYGHDVTQGAAATSRGA</sequence>
<keyword evidence="5 7" id="KW-0503">Monooxygenase</keyword>
<dbReference type="AlphaFoldDB" id="A0A438ALN2"/>
<dbReference type="GO" id="GO:0071949">
    <property type="term" value="F:FAD binding"/>
    <property type="evidence" value="ECO:0007669"/>
    <property type="project" value="InterPro"/>
</dbReference>
<dbReference type="InterPro" id="IPR050493">
    <property type="entry name" value="FAD-dep_Monooxygenase_BioMet"/>
</dbReference>
<dbReference type="Proteomes" id="UP000285908">
    <property type="component" value="Unassembled WGS sequence"/>
</dbReference>
<dbReference type="GO" id="GO:0004497">
    <property type="term" value="F:monooxygenase activity"/>
    <property type="evidence" value="ECO:0007669"/>
    <property type="project" value="UniProtKB-KW"/>
</dbReference>
<evidence type="ECO:0000256" key="1">
    <source>
        <dbReference type="ARBA" id="ARBA00001974"/>
    </source>
</evidence>
<keyword evidence="2" id="KW-0285">Flavoprotein</keyword>
<keyword evidence="8" id="KW-1185">Reference proteome</keyword>
<dbReference type="RefSeq" id="WP_127905203.1">
    <property type="nucleotide sequence ID" value="NZ_RQXX01000001.1"/>
</dbReference>
<keyword evidence="3" id="KW-0274">FAD</keyword>
<evidence type="ECO:0000256" key="2">
    <source>
        <dbReference type="ARBA" id="ARBA00022630"/>
    </source>
</evidence>
<evidence type="ECO:0000256" key="3">
    <source>
        <dbReference type="ARBA" id="ARBA00022827"/>
    </source>
</evidence>
<dbReference type="OrthoDB" id="4230779at2"/>
<dbReference type="Pfam" id="PF01494">
    <property type="entry name" value="FAD_binding_3"/>
    <property type="match status" value="1"/>
</dbReference>
<dbReference type="PRINTS" id="PR00420">
    <property type="entry name" value="RNGMNOXGNASE"/>
</dbReference>
<comment type="caution">
    <text evidence="7">The sequence shown here is derived from an EMBL/GenBank/DDBJ whole genome shotgun (WGS) entry which is preliminary data.</text>
</comment>
<feature type="domain" description="FAD-binding" evidence="6">
    <location>
        <begin position="7"/>
        <end position="339"/>
    </location>
</feature>